<dbReference type="EMBL" id="VFQC01000002">
    <property type="protein sequence ID" value="TQN28516.1"/>
    <property type="molecule type" value="Genomic_DNA"/>
</dbReference>
<accession>A0A543N9K8</accession>
<dbReference type="InterPro" id="IPR015797">
    <property type="entry name" value="NUDIX_hydrolase-like_dom_sf"/>
</dbReference>
<evidence type="ECO:0000259" key="1">
    <source>
        <dbReference type="Pfam" id="PF00293"/>
    </source>
</evidence>
<dbReference type="Pfam" id="PF00293">
    <property type="entry name" value="NUDIX"/>
    <property type="match status" value="1"/>
</dbReference>
<dbReference type="OrthoDB" id="9804563at2"/>
<comment type="caution">
    <text evidence="2">The sequence shown here is derived from an EMBL/GenBank/DDBJ whole genome shotgun (WGS) entry which is preliminary data.</text>
</comment>
<keyword evidence="3" id="KW-1185">Reference proteome</keyword>
<dbReference type="Gene3D" id="3.90.79.10">
    <property type="entry name" value="Nucleoside Triphosphate Pyrophosphohydrolase"/>
    <property type="match status" value="1"/>
</dbReference>
<dbReference type="InterPro" id="IPR000086">
    <property type="entry name" value="NUDIX_hydrolase_dom"/>
</dbReference>
<evidence type="ECO:0000313" key="2">
    <source>
        <dbReference type="EMBL" id="TQN28516.1"/>
    </source>
</evidence>
<name>A0A543N9K8_9ACTN</name>
<dbReference type="SUPFAM" id="SSF55811">
    <property type="entry name" value="Nudix"/>
    <property type="match status" value="1"/>
</dbReference>
<feature type="domain" description="Nudix hydrolase" evidence="1">
    <location>
        <begin position="17"/>
        <end position="134"/>
    </location>
</feature>
<protein>
    <submittedName>
        <fullName evidence="2">8-oxo-dGTP diphosphatase</fullName>
    </submittedName>
</protein>
<dbReference type="Proteomes" id="UP000317422">
    <property type="component" value="Unassembled WGS sequence"/>
</dbReference>
<dbReference type="RefSeq" id="WP_141925558.1">
    <property type="nucleotide sequence ID" value="NZ_VFQC01000002.1"/>
</dbReference>
<dbReference type="CDD" id="cd02883">
    <property type="entry name" value="NUDIX_Hydrolase"/>
    <property type="match status" value="1"/>
</dbReference>
<organism evidence="2 3">
    <name type="scientific">Haloactinospora alba</name>
    <dbReference type="NCBI Taxonomy" id="405555"/>
    <lineage>
        <taxon>Bacteria</taxon>
        <taxon>Bacillati</taxon>
        <taxon>Actinomycetota</taxon>
        <taxon>Actinomycetes</taxon>
        <taxon>Streptosporangiales</taxon>
        <taxon>Nocardiopsidaceae</taxon>
        <taxon>Haloactinospora</taxon>
    </lineage>
</organism>
<reference evidence="2 3" key="1">
    <citation type="submission" date="2019-06" db="EMBL/GenBank/DDBJ databases">
        <title>Sequencing the genomes of 1000 actinobacteria strains.</title>
        <authorList>
            <person name="Klenk H.-P."/>
        </authorList>
    </citation>
    <scope>NUCLEOTIDE SEQUENCE [LARGE SCALE GENOMIC DNA]</scope>
    <source>
        <strain evidence="2 3">DSM 45015</strain>
    </source>
</reference>
<evidence type="ECO:0000313" key="3">
    <source>
        <dbReference type="Proteomes" id="UP000317422"/>
    </source>
</evidence>
<dbReference type="AlphaFoldDB" id="A0A543N9K8"/>
<gene>
    <name evidence="2" type="ORF">FHX37_3861</name>
</gene>
<proteinExistence type="predicted"/>
<sequence length="171" mass="18462">MTIPPNQEDGSGPTTAAAAIVPGPDWTLTFVLRNRGVHSGHWLLPRGDLAPEESAEQAARRHAAWQAGVRTGALAPTGIYEIRGHDDGQPYQVRLHVYRALRQCPTGELEHDTAGEAGVAELRQAHPHQVLPHPADMRVLNDAGLADYDPDLVGRLLAADGAVLTRVDRNE</sequence>